<keyword evidence="2 5" id="KW-0812">Transmembrane</keyword>
<evidence type="ECO:0000256" key="5">
    <source>
        <dbReference type="SAM" id="Phobius"/>
    </source>
</evidence>
<name>A0A1X2HZ56_9FUNG</name>
<dbReference type="AlphaFoldDB" id="A0A1X2HZ56"/>
<dbReference type="Proteomes" id="UP000193560">
    <property type="component" value="Unassembled WGS sequence"/>
</dbReference>
<proteinExistence type="predicted"/>
<keyword evidence="7" id="KW-1185">Reference proteome</keyword>
<dbReference type="PANTHER" id="PTHR38421">
    <property type="entry name" value="TRANSMEMBRANE PROTEIN USGS"/>
    <property type="match status" value="1"/>
</dbReference>
<evidence type="ECO:0000313" key="6">
    <source>
        <dbReference type="EMBL" id="ORZ05757.1"/>
    </source>
</evidence>
<keyword evidence="3 5" id="KW-1133">Transmembrane helix</keyword>
<evidence type="ECO:0000256" key="1">
    <source>
        <dbReference type="ARBA" id="ARBA00004141"/>
    </source>
</evidence>
<evidence type="ECO:0000313" key="7">
    <source>
        <dbReference type="Proteomes" id="UP000193560"/>
    </source>
</evidence>
<reference evidence="6 7" key="1">
    <citation type="submission" date="2016-07" db="EMBL/GenBank/DDBJ databases">
        <title>Pervasive Adenine N6-methylation of Active Genes in Fungi.</title>
        <authorList>
            <consortium name="DOE Joint Genome Institute"/>
            <person name="Mondo S.J."/>
            <person name="Dannebaum R.O."/>
            <person name="Kuo R.C."/>
            <person name="Labutti K."/>
            <person name="Haridas S."/>
            <person name="Kuo A."/>
            <person name="Salamov A."/>
            <person name="Ahrendt S.R."/>
            <person name="Lipzen A."/>
            <person name="Sullivan W."/>
            <person name="Andreopoulos W.B."/>
            <person name="Clum A."/>
            <person name="Lindquist E."/>
            <person name="Daum C."/>
            <person name="Ramamoorthy G.K."/>
            <person name="Gryganskyi A."/>
            <person name="Culley D."/>
            <person name="Magnuson J.K."/>
            <person name="James T.Y."/>
            <person name="O'Malley M.A."/>
            <person name="Stajich J.E."/>
            <person name="Spatafora J.W."/>
            <person name="Visel A."/>
            <person name="Grigoriev I.V."/>
        </authorList>
    </citation>
    <scope>NUCLEOTIDE SEQUENCE [LARGE SCALE GENOMIC DNA]</scope>
    <source>
        <strain evidence="6 7">NRRL 1336</strain>
    </source>
</reference>
<sequence>MARRTVHELRHGVYDAIQGVLIVVSNPHLRQHKFLRIFLVLTVLSVVLYGVTHLLVTIPLRIVKYVAATYAGPGHDINKVDGILTTIHRTIIDIISYVPVLALLFMRYVYPKPLDDLFMETLQYIDQLNSNSNNNRQGGDDAGSPHPTYAGAMAKRSYRKEYWPNMKSYMRRTWTKMLFGLVIFLLSFLPRVGQFVIPAAGAYATFRSLSKSQGIVRELLEPYFVRMNMSHSEKKRWFDGRKGILFGFSLIAYMLIRVPYLGFAAAAYILTTVVSVDEINHSLSASRENSIDALQISDKTMLAPKLD</sequence>
<dbReference type="EMBL" id="MCGE01000042">
    <property type="protein sequence ID" value="ORZ05757.1"/>
    <property type="molecule type" value="Genomic_DNA"/>
</dbReference>
<evidence type="ECO:0000256" key="2">
    <source>
        <dbReference type="ARBA" id="ARBA00022692"/>
    </source>
</evidence>
<feature type="transmembrane region" description="Helical" evidence="5">
    <location>
        <begin position="35"/>
        <end position="56"/>
    </location>
</feature>
<accession>A0A1X2HZ56</accession>
<feature type="transmembrane region" description="Helical" evidence="5">
    <location>
        <begin position="244"/>
        <end position="270"/>
    </location>
</feature>
<evidence type="ECO:0000256" key="4">
    <source>
        <dbReference type="ARBA" id="ARBA00023136"/>
    </source>
</evidence>
<comment type="caution">
    <text evidence="6">The sequence shown here is derived from an EMBL/GenBank/DDBJ whole genome shotgun (WGS) entry which is preliminary data.</text>
</comment>
<dbReference type="OrthoDB" id="10041630at2759"/>
<feature type="transmembrane region" description="Helical" evidence="5">
    <location>
        <begin position="91"/>
        <end position="110"/>
    </location>
</feature>
<feature type="transmembrane region" description="Helical" evidence="5">
    <location>
        <begin position="177"/>
        <end position="203"/>
    </location>
</feature>
<evidence type="ECO:0000256" key="3">
    <source>
        <dbReference type="ARBA" id="ARBA00022989"/>
    </source>
</evidence>
<dbReference type="PANTHER" id="PTHR38421:SF1">
    <property type="entry name" value="TRANSMEMBRANE PROTEIN"/>
    <property type="match status" value="1"/>
</dbReference>
<gene>
    <name evidence="6" type="ORF">BCR42DRAFT_427694</name>
</gene>
<evidence type="ECO:0008006" key="8">
    <source>
        <dbReference type="Google" id="ProtNLM"/>
    </source>
</evidence>
<keyword evidence="4 5" id="KW-0472">Membrane</keyword>
<dbReference type="InterPro" id="IPR059112">
    <property type="entry name" value="CysZ/EI24"/>
</dbReference>
<protein>
    <recommendedName>
        <fullName evidence="8">Etoposide-induced protein 2.4-domain-containing protein</fullName>
    </recommendedName>
</protein>
<dbReference type="Pfam" id="PF07264">
    <property type="entry name" value="EI24"/>
    <property type="match status" value="1"/>
</dbReference>
<organism evidence="6 7">
    <name type="scientific">Absidia repens</name>
    <dbReference type="NCBI Taxonomy" id="90262"/>
    <lineage>
        <taxon>Eukaryota</taxon>
        <taxon>Fungi</taxon>
        <taxon>Fungi incertae sedis</taxon>
        <taxon>Mucoromycota</taxon>
        <taxon>Mucoromycotina</taxon>
        <taxon>Mucoromycetes</taxon>
        <taxon>Mucorales</taxon>
        <taxon>Cunninghamellaceae</taxon>
        <taxon>Absidia</taxon>
    </lineage>
</organism>
<comment type="subcellular location">
    <subcellularLocation>
        <location evidence="1">Membrane</location>
        <topology evidence="1">Multi-pass membrane protein</topology>
    </subcellularLocation>
</comment>